<dbReference type="SUPFAM" id="SSF51197">
    <property type="entry name" value="Clavaminate synthase-like"/>
    <property type="match status" value="1"/>
</dbReference>
<dbReference type="PANTHER" id="PTHR40202:SF1">
    <property type="entry name" value="HD DOMAIN-CONTAINING PROTEIN"/>
    <property type="match status" value="1"/>
</dbReference>
<dbReference type="InterPro" id="IPR008775">
    <property type="entry name" value="Phytyl_CoA_dOase-like"/>
</dbReference>
<dbReference type="PANTHER" id="PTHR40202">
    <property type="match status" value="1"/>
</dbReference>
<dbReference type="InterPro" id="IPR006674">
    <property type="entry name" value="HD_domain"/>
</dbReference>
<dbReference type="EMBL" id="JAPDRK010000022">
    <property type="protein sequence ID" value="KAJ9603269.1"/>
    <property type="molecule type" value="Genomic_DNA"/>
</dbReference>
<evidence type="ECO:0000313" key="2">
    <source>
        <dbReference type="EMBL" id="KAJ9603269.1"/>
    </source>
</evidence>
<proteinExistence type="predicted"/>
<dbReference type="Gene3D" id="2.60.120.620">
    <property type="entry name" value="q2cbj1_9rhob like domain"/>
    <property type="match status" value="1"/>
</dbReference>
<sequence>MLSEAQVQSFRHDGYLIVRDVLSEQETRDLQRWAQEVHDWPTDQDSPWMPYEEINAHGKTVLCRTENYANFHDGLGGLLRGQKLLDLLKQLSGEDMLLFKEKINYKLAGSGGFAPHIDSTAYTHIKKIKHLAILLAVDPSNSRNGGLEVVKGSHEMEVPIGADNCIEPEWVRRQTWTSVELEAGEILIFGSYLAHRSATNHSNVDRKALYATYNCAREGDLHNEYYAHRKKVWPPMQLRKKGEVYQEGALRYGYGSPMLSVDAGKQLEFGEDASTSRSAASQTASRVIGVLNKYGQSDYIGEPISQIEHSLQCANLAVRHSADSQTVAAALLHDIGQIIPESESETLLGNKVQNMRQHTVESSDSKTSDSVGRVSHETLGAQYLLALGFPLKVAQLVEAHVPAKRYLCAIEEGYHETLSEASKESLRYQGGPMSPEEVQHWQEGKWAREKAHLRRWDDAAKVVGLDVPSIETYRSIIEAVLSS</sequence>
<dbReference type="SUPFAM" id="SSF109604">
    <property type="entry name" value="HD-domain/PDEase-like"/>
    <property type="match status" value="1"/>
</dbReference>
<keyword evidence="3" id="KW-1185">Reference proteome</keyword>
<feature type="domain" description="HD" evidence="1">
    <location>
        <begin position="307"/>
        <end position="404"/>
    </location>
</feature>
<name>A0AA38WY33_9EURO</name>
<dbReference type="Pfam" id="PF05721">
    <property type="entry name" value="PhyH"/>
    <property type="match status" value="1"/>
</dbReference>
<reference evidence="2" key="1">
    <citation type="submission" date="2022-10" db="EMBL/GenBank/DDBJ databases">
        <title>Culturing micro-colonial fungi from biological soil crusts in the Mojave desert and describing Neophaeococcomyces mojavensis, and introducing the new genera and species Taxawa tesnikishii.</title>
        <authorList>
            <person name="Kurbessoian T."/>
            <person name="Stajich J.E."/>
        </authorList>
    </citation>
    <scope>NUCLEOTIDE SEQUENCE</scope>
    <source>
        <strain evidence="2">TK_41</strain>
    </source>
</reference>
<evidence type="ECO:0000259" key="1">
    <source>
        <dbReference type="Pfam" id="PF01966"/>
    </source>
</evidence>
<dbReference type="InterPro" id="IPR052567">
    <property type="entry name" value="OP_Dioxygenase"/>
</dbReference>
<dbReference type="Proteomes" id="UP001172673">
    <property type="component" value="Unassembled WGS sequence"/>
</dbReference>
<dbReference type="Pfam" id="PF01966">
    <property type="entry name" value="HD"/>
    <property type="match status" value="1"/>
</dbReference>
<evidence type="ECO:0000313" key="3">
    <source>
        <dbReference type="Proteomes" id="UP001172673"/>
    </source>
</evidence>
<dbReference type="AlphaFoldDB" id="A0AA38WY33"/>
<gene>
    <name evidence="2" type="ORF">H2200_012047</name>
</gene>
<protein>
    <recommendedName>
        <fullName evidence="1">HD domain-containing protein</fullName>
    </recommendedName>
</protein>
<comment type="caution">
    <text evidence="2">The sequence shown here is derived from an EMBL/GenBank/DDBJ whole genome shotgun (WGS) entry which is preliminary data.</text>
</comment>
<dbReference type="InterPro" id="IPR006675">
    <property type="entry name" value="HDIG_dom"/>
</dbReference>
<dbReference type="Gene3D" id="1.10.3210.10">
    <property type="entry name" value="Hypothetical protein af1432"/>
    <property type="match status" value="1"/>
</dbReference>
<organism evidence="2 3">
    <name type="scientific">Cladophialophora chaetospira</name>
    <dbReference type="NCBI Taxonomy" id="386627"/>
    <lineage>
        <taxon>Eukaryota</taxon>
        <taxon>Fungi</taxon>
        <taxon>Dikarya</taxon>
        <taxon>Ascomycota</taxon>
        <taxon>Pezizomycotina</taxon>
        <taxon>Eurotiomycetes</taxon>
        <taxon>Chaetothyriomycetidae</taxon>
        <taxon>Chaetothyriales</taxon>
        <taxon>Herpotrichiellaceae</taxon>
        <taxon>Cladophialophora</taxon>
    </lineage>
</organism>
<accession>A0AA38WY33</accession>
<dbReference type="NCBIfam" id="TIGR00277">
    <property type="entry name" value="HDIG"/>
    <property type="match status" value="1"/>
</dbReference>